<proteinExistence type="predicted"/>
<keyword evidence="1 3" id="KW-0853">WD repeat</keyword>
<dbReference type="EMBL" id="JACJSI010000066">
    <property type="protein sequence ID" value="MBD2532687.1"/>
    <property type="molecule type" value="Genomic_DNA"/>
</dbReference>
<protein>
    <recommendedName>
        <fullName evidence="5">Novel STAND NTPase 1 domain-containing protein</fullName>
    </recommendedName>
</protein>
<dbReference type="Pfam" id="PF20703">
    <property type="entry name" value="nSTAND1"/>
    <property type="match status" value="1"/>
</dbReference>
<feature type="coiled-coil region" evidence="4">
    <location>
        <begin position="149"/>
        <end position="196"/>
    </location>
</feature>
<dbReference type="PANTHER" id="PTHR22847">
    <property type="entry name" value="WD40 REPEAT PROTEIN"/>
    <property type="match status" value="1"/>
</dbReference>
<dbReference type="InterPro" id="IPR049052">
    <property type="entry name" value="nSTAND1"/>
</dbReference>
<reference evidence="6 7" key="1">
    <citation type="journal article" date="2020" name="ISME J.">
        <title>Comparative genomics reveals insights into cyanobacterial evolution and habitat adaptation.</title>
        <authorList>
            <person name="Chen M.Y."/>
            <person name="Teng W.K."/>
            <person name="Zhao L."/>
            <person name="Hu C.X."/>
            <person name="Zhou Y.K."/>
            <person name="Han B.P."/>
            <person name="Song L.R."/>
            <person name="Shu W.S."/>
        </authorList>
    </citation>
    <scope>NUCLEOTIDE SEQUENCE [LARGE SCALE GENOMIC DNA]</scope>
    <source>
        <strain evidence="6 7">FACHB-838</strain>
    </source>
</reference>
<evidence type="ECO:0000313" key="7">
    <source>
        <dbReference type="Proteomes" id="UP000623440"/>
    </source>
</evidence>
<evidence type="ECO:0000256" key="3">
    <source>
        <dbReference type="PROSITE-ProRule" id="PRU00221"/>
    </source>
</evidence>
<sequence length="403" mass="46080">MYESLTTIDQAFARCLFMELVQLGEAGEVTRRHASWDRLEAISDSPQQLQRVVGLLAGFQQRLIITDEKTVEVAHEALLSEWKLLNTWIAENIENIRLSRSLEEDCQEWLQRFNKLDEALLTGAKLAVISEWVNKTQPRLTPLESEFLHKSLERRDREIQAKLEQERQLREAAEARAKAEGEKVKQEKAKVKAERQRTQAVVVLAVISIALAGLWVKSEKNNAQVVKMGEVNTWIKVSHTLLDADKQLEALMTSVQALQGLKKVDGKNTEQLKQLQSIIYSVKEHNRLEGHKDKVWGVSFSPDGKIASSSYNKQIKIWEKNGKFLYDLPEHDAGVWSVRFSHNGKLLTSTSQDKTFKLWNIDAKEHKLIKTFTGHNNTVYDVSFSRDDKIIASGDRNGIIKVW</sequence>
<dbReference type="SMART" id="SM00320">
    <property type="entry name" value="WD40"/>
    <property type="match status" value="3"/>
</dbReference>
<dbReference type="InterPro" id="IPR001680">
    <property type="entry name" value="WD40_rpt"/>
</dbReference>
<keyword evidence="4" id="KW-0175">Coiled coil</keyword>
<keyword evidence="2" id="KW-0677">Repeat</keyword>
<gene>
    <name evidence="6" type="ORF">H6G97_25115</name>
</gene>
<dbReference type="Gene3D" id="2.130.10.10">
    <property type="entry name" value="YVTN repeat-like/Quinoprotein amine dehydrogenase"/>
    <property type="match status" value="1"/>
</dbReference>
<accession>A0ABR8DTC0</accession>
<dbReference type="InterPro" id="IPR015943">
    <property type="entry name" value="WD40/YVTN_repeat-like_dom_sf"/>
</dbReference>
<dbReference type="PROSITE" id="PS50082">
    <property type="entry name" value="WD_REPEATS_2"/>
    <property type="match status" value="3"/>
</dbReference>
<dbReference type="PROSITE" id="PS50294">
    <property type="entry name" value="WD_REPEATS_REGION"/>
    <property type="match status" value="3"/>
</dbReference>
<name>A0ABR8DTC0_9NOSO</name>
<evidence type="ECO:0000259" key="5">
    <source>
        <dbReference type="Pfam" id="PF20703"/>
    </source>
</evidence>
<dbReference type="Pfam" id="PF00400">
    <property type="entry name" value="WD40"/>
    <property type="match status" value="3"/>
</dbReference>
<feature type="repeat" description="WD" evidence="3">
    <location>
        <begin position="328"/>
        <end position="369"/>
    </location>
</feature>
<comment type="caution">
    <text evidence="6">The sequence shown here is derived from an EMBL/GenBank/DDBJ whole genome shotgun (WGS) entry which is preliminary data.</text>
</comment>
<dbReference type="Proteomes" id="UP000623440">
    <property type="component" value="Unassembled WGS sequence"/>
</dbReference>
<dbReference type="InterPro" id="IPR036322">
    <property type="entry name" value="WD40_repeat_dom_sf"/>
</dbReference>
<feature type="domain" description="Novel STAND NTPase 1" evidence="5">
    <location>
        <begin position="1"/>
        <end position="112"/>
    </location>
</feature>
<evidence type="ECO:0000256" key="4">
    <source>
        <dbReference type="SAM" id="Coils"/>
    </source>
</evidence>
<organism evidence="6 7">
    <name type="scientific">Nostoc flagelliforme FACHB-838</name>
    <dbReference type="NCBI Taxonomy" id="2692904"/>
    <lineage>
        <taxon>Bacteria</taxon>
        <taxon>Bacillati</taxon>
        <taxon>Cyanobacteriota</taxon>
        <taxon>Cyanophyceae</taxon>
        <taxon>Nostocales</taxon>
        <taxon>Nostocaceae</taxon>
        <taxon>Nostoc</taxon>
    </lineage>
</organism>
<dbReference type="SUPFAM" id="SSF50978">
    <property type="entry name" value="WD40 repeat-like"/>
    <property type="match status" value="1"/>
</dbReference>
<feature type="repeat" description="WD" evidence="3">
    <location>
        <begin position="288"/>
        <end position="319"/>
    </location>
</feature>
<keyword evidence="7" id="KW-1185">Reference proteome</keyword>
<evidence type="ECO:0000313" key="6">
    <source>
        <dbReference type="EMBL" id="MBD2532687.1"/>
    </source>
</evidence>
<evidence type="ECO:0000256" key="1">
    <source>
        <dbReference type="ARBA" id="ARBA00022574"/>
    </source>
</evidence>
<feature type="repeat" description="WD" evidence="3">
    <location>
        <begin position="372"/>
        <end position="403"/>
    </location>
</feature>
<evidence type="ECO:0000256" key="2">
    <source>
        <dbReference type="ARBA" id="ARBA00022737"/>
    </source>
</evidence>
<dbReference type="PANTHER" id="PTHR22847:SF637">
    <property type="entry name" value="WD REPEAT DOMAIN 5B"/>
    <property type="match status" value="1"/>
</dbReference>